<proteinExistence type="predicted"/>
<dbReference type="Pfam" id="PF05402">
    <property type="entry name" value="PqqD"/>
    <property type="match status" value="1"/>
</dbReference>
<evidence type="ECO:0000313" key="2">
    <source>
        <dbReference type="Proteomes" id="UP000806528"/>
    </source>
</evidence>
<dbReference type="NCBIfam" id="NF033530">
    <property type="entry name" value="lasso_PqqD_Strm"/>
    <property type="match status" value="1"/>
</dbReference>
<dbReference type="EMBL" id="JADBGI010000040">
    <property type="protein sequence ID" value="MBE3002307.1"/>
    <property type="molecule type" value="Genomic_DNA"/>
</dbReference>
<name>A0ABR9PEM8_9ACTN</name>
<dbReference type="InterPro" id="IPR041881">
    <property type="entry name" value="PqqD_sf"/>
</dbReference>
<dbReference type="Proteomes" id="UP000806528">
    <property type="component" value="Unassembled WGS sequence"/>
</dbReference>
<dbReference type="Gene3D" id="1.10.10.1150">
    <property type="entry name" value="Coenzyme PQQ synthesis protein D (PqqD)"/>
    <property type="match status" value="1"/>
</dbReference>
<keyword evidence="2" id="KW-1185">Reference proteome</keyword>
<gene>
    <name evidence="1" type="ORF">IDM40_26930</name>
</gene>
<dbReference type="RefSeq" id="WP_193124891.1">
    <property type="nucleotide sequence ID" value="NZ_JADBGI010000040.1"/>
</dbReference>
<organism evidence="1 2">
    <name type="scientific">Nocardiopsis coralli</name>
    <dbReference type="NCBI Taxonomy" id="2772213"/>
    <lineage>
        <taxon>Bacteria</taxon>
        <taxon>Bacillati</taxon>
        <taxon>Actinomycetota</taxon>
        <taxon>Actinomycetes</taxon>
        <taxon>Streptosporangiales</taxon>
        <taxon>Nocardiopsidaceae</taxon>
        <taxon>Nocardiopsis</taxon>
    </lineage>
</organism>
<comment type="caution">
    <text evidence="1">The sequence shown here is derived from an EMBL/GenBank/DDBJ whole genome shotgun (WGS) entry which is preliminary data.</text>
</comment>
<dbReference type="InterPro" id="IPR008792">
    <property type="entry name" value="PQQD"/>
</dbReference>
<protein>
    <submittedName>
        <fullName evidence="1">Lasso peptide biosynthesis PqqD family chaperone</fullName>
    </submittedName>
</protein>
<reference evidence="1 2" key="1">
    <citation type="submission" date="2020-09" db="EMBL/GenBank/DDBJ databases">
        <title>Diversity and distribution of actinomycetes associated with coral in the coast of Hainan.</title>
        <authorList>
            <person name="Li F."/>
        </authorList>
    </citation>
    <scope>NUCLEOTIDE SEQUENCE [LARGE SCALE GENOMIC DNA]</scope>
    <source>
        <strain evidence="1 2">HNM0947</strain>
    </source>
</reference>
<evidence type="ECO:0000313" key="1">
    <source>
        <dbReference type="EMBL" id="MBE3002307.1"/>
    </source>
</evidence>
<sequence>MKLAPGLNLTEIDEGTVLFDENTGKYWHLNDVGTEVVRAVLADRDVSEVAAAISERTGAEYSMVDADCRGLLEEMVSAGLVSGRA</sequence>
<accession>A0ABR9PEM8</accession>